<gene>
    <name evidence="4" type="ORF">UFOVP1065_38</name>
    <name evidence="5" type="ORF">UFOVP1198_7</name>
    <name evidence="6" type="ORF">UFOVP1418_232</name>
    <name evidence="8" type="ORF">UFOVP1524_151</name>
    <name evidence="7" type="ORF">UFOVP1651_151</name>
    <name evidence="2" type="ORF">UFOVP908_129</name>
    <name evidence="3" type="ORF">UFOVP990_7</name>
</gene>
<evidence type="ECO:0000313" key="7">
    <source>
        <dbReference type="EMBL" id="CAB4222772.1"/>
    </source>
</evidence>
<keyword evidence="6" id="KW-0808">Transferase</keyword>
<protein>
    <submittedName>
        <fullName evidence="6">ADP ribosyltransferase</fullName>
    </submittedName>
</protein>
<dbReference type="EMBL" id="LR796945">
    <property type="protein sequence ID" value="CAB4176119.1"/>
    <property type="molecule type" value="Genomic_DNA"/>
</dbReference>
<evidence type="ECO:0000259" key="1">
    <source>
        <dbReference type="Pfam" id="PF03496"/>
    </source>
</evidence>
<dbReference type="EMBL" id="LR798378">
    <property type="protein sequence ID" value="CAB5227773.1"/>
    <property type="molecule type" value="Genomic_DNA"/>
</dbReference>
<evidence type="ECO:0000313" key="3">
    <source>
        <dbReference type="EMBL" id="CAB4176119.1"/>
    </source>
</evidence>
<dbReference type="Gene3D" id="3.90.176.10">
    <property type="entry name" value="Toxin ADP-ribosyltransferase, Chain A, domain 1"/>
    <property type="match status" value="1"/>
</dbReference>
<evidence type="ECO:0000313" key="2">
    <source>
        <dbReference type="EMBL" id="CAB4170730.1"/>
    </source>
</evidence>
<organism evidence="6">
    <name type="scientific">uncultured Caudovirales phage</name>
    <dbReference type="NCBI Taxonomy" id="2100421"/>
    <lineage>
        <taxon>Viruses</taxon>
        <taxon>Duplodnaviria</taxon>
        <taxon>Heunggongvirae</taxon>
        <taxon>Uroviricota</taxon>
        <taxon>Caudoviricetes</taxon>
        <taxon>Peduoviridae</taxon>
        <taxon>Maltschvirus</taxon>
        <taxon>Maltschvirus maltsch</taxon>
    </lineage>
</organism>
<dbReference type="GO" id="GO:0005576">
    <property type="term" value="C:extracellular region"/>
    <property type="evidence" value="ECO:0007669"/>
    <property type="project" value="InterPro"/>
</dbReference>
<dbReference type="InterPro" id="IPR003540">
    <property type="entry name" value="ADP-ribosyltransferase"/>
</dbReference>
<sequence>MLKKFNEYLSEDLGGALIEPSSDASAQAKKLGLQYVGFGRYEDPKTQQITHIVQNERLVPFSKAVKSNTFKAASKDDYGTYTKQKMPEIEQMQNYLVDYYKPEKFTEQELAAVEDYTAKSFYDINQKLYSLPTGIKAKEIQPETEYDTTPQDIASLDSALDKMKTPVEFLSYVGLGTKYDITNFVPGKTFSFKGYRSTTINPNIALNYNSRVNKDLQRKQTVMLQIRVPKGSKGLFAEDFSANPGESEFLLPRGSKVKVVGGPNKLVGSNAYTGDAGLEVLYFDCILVK</sequence>
<evidence type="ECO:0000313" key="6">
    <source>
        <dbReference type="EMBL" id="CAB4211251.1"/>
    </source>
</evidence>
<reference evidence="6" key="1">
    <citation type="submission" date="2020-05" db="EMBL/GenBank/DDBJ databases">
        <authorList>
            <person name="Chiriac C."/>
            <person name="Salcher M."/>
            <person name="Ghai R."/>
            <person name="Kavagutti S V."/>
        </authorList>
    </citation>
    <scope>NUCLEOTIDE SEQUENCE</scope>
</reference>
<evidence type="ECO:0000313" key="8">
    <source>
        <dbReference type="EMBL" id="CAB5227773.1"/>
    </source>
</evidence>
<accession>A0A6J5SD09</accession>
<evidence type="ECO:0000313" key="4">
    <source>
        <dbReference type="EMBL" id="CAB4181535.1"/>
    </source>
</evidence>
<dbReference type="EMBL" id="LR797157">
    <property type="protein sequence ID" value="CAB4189639.1"/>
    <property type="molecule type" value="Genomic_DNA"/>
</dbReference>
<dbReference type="SUPFAM" id="SSF56399">
    <property type="entry name" value="ADP-ribosylation"/>
    <property type="match status" value="1"/>
</dbReference>
<evidence type="ECO:0000313" key="5">
    <source>
        <dbReference type="EMBL" id="CAB4189639.1"/>
    </source>
</evidence>
<dbReference type="GO" id="GO:0016740">
    <property type="term" value="F:transferase activity"/>
    <property type="evidence" value="ECO:0007669"/>
    <property type="project" value="UniProtKB-KW"/>
</dbReference>
<dbReference type="Pfam" id="PF03496">
    <property type="entry name" value="ADPrib_exo_Tox"/>
    <property type="match status" value="1"/>
</dbReference>
<dbReference type="PROSITE" id="PS51996">
    <property type="entry name" value="TR_MART"/>
    <property type="match status" value="1"/>
</dbReference>
<proteinExistence type="predicted"/>
<feature type="domain" description="ADP ribosyltransferase" evidence="1">
    <location>
        <begin position="103"/>
        <end position="259"/>
    </location>
</feature>
<name>A0A6J5SD09_9CAUD</name>
<dbReference type="EMBL" id="LR797518">
    <property type="protein sequence ID" value="CAB4222772.1"/>
    <property type="molecule type" value="Genomic_DNA"/>
</dbReference>
<dbReference type="EMBL" id="LR797369">
    <property type="protein sequence ID" value="CAB4211251.1"/>
    <property type="molecule type" value="Genomic_DNA"/>
</dbReference>
<dbReference type="EMBL" id="LR797021">
    <property type="protein sequence ID" value="CAB4181535.1"/>
    <property type="molecule type" value="Genomic_DNA"/>
</dbReference>
<dbReference type="EMBL" id="LR796860">
    <property type="protein sequence ID" value="CAB4170730.1"/>
    <property type="molecule type" value="Genomic_DNA"/>
</dbReference>